<comment type="caution">
    <text evidence="5">The sequence shown here is derived from an EMBL/GenBank/DDBJ whole genome shotgun (WGS) entry which is preliminary data.</text>
</comment>
<keyword evidence="1" id="KW-0677">Repeat</keyword>
<dbReference type="EMBL" id="JAHLQN010000001">
    <property type="protein sequence ID" value="MBU5626728.1"/>
    <property type="molecule type" value="Genomic_DNA"/>
</dbReference>
<evidence type="ECO:0000256" key="3">
    <source>
        <dbReference type="SAM" id="SignalP"/>
    </source>
</evidence>
<evidence type="ECO:0000256" key="2">
    <source>
        <dbReference type="SAM" id="MobiDB-lite"/>
    </source>
</evidence>
<dbReference type="PROSITE" id="PS51272">
    <property type="entry name" value="SLH"/>
    <property type="match status" value="3"/>
</dbReference>
<gene>
    <name evidence="5" type="ORF">KQI82_07350</name>
</gene>
<proteinExistence type="predicted"/>
<feature type="chain" id="PRO_5047054151" evidence="3">
    <location>
        <begin position="26"/>
        <end position="1303"/>
    </location>
</feature>
<evidence type="ECO:0000256" key="1">
    <source>
        <dbReference type="ARBA" id="ARBA00022737"/>
    </source>
</evidence>
<accession>A0ABS6F9G9</accession>
<keyword evidence="3" id="KW-0732">Signal</keyword>
<dbReference type="InterPro" id="IPR044060">
    <property type="entry name" value="Bacterial_rp_domain"/>
</dbReference>
<keyword evidence="6" id="KW-1185">Reference proteome</keyword>
<protein>
    <submittedName>
        <fullName evidence="5">S-layer homology domain-containing protein</fullName>
    </submittedName>
</protein>
<dbReference type="InterPro" id="IPR001119">
    <property type="entry name" value="SLH_dom"/>
</dbReference>
<name>A0ABS6F9G9_9FIRM</name>
<dbReference type="RefSeq" id="WP_216632183.1">
    <property type="nucleotide sequence ID" value="NZ_JAHLQN010000001.1"/>
</dbReference>
<feature type="domain" description="SLH" evidence="4">
    <location>
        <begin position="1188"/>
        <end position="1251"/>
    </location>
</feature>
<sequence>MKHKLLSILLCLAMALSLLPTAALADEATGAGTIKVRGTSYSSFSDAVNEAAPDESGVITYEISGKVDVTDTGWVQVAKAGLTTLSKVKFVGKTEDAEICITQGVAILADQSYDIDVSFTDLILSKENPTYANDYGHGTKYFTCWLRSTGRAENTVTYTNCTFPNGVCNNQYGKTVFNNCQFTNSANYNLWNYGGNTEVKGSTFTGTRGIKTYNEGDLGVAPTVTVTDTSFDGLTEKAAIVASKPTNITLTTVTATDCTKGLLQKDIEGSTDEQKVTIEANGTGISGDFNITAEMDAEAAKNEFNITAGTFPGGINNDYLAPGANFDATTGEVKMSYVAKIGDTEYPTLADAFAAANKTGDTVIELLDDINMTGKNWTPVGVDGYHGHGVITLNGNGKTITGLSAPLFAGGFAGKSGIVIKDLTIAGADINDTTNNQGIGAFINCVDSMTRIELDNCHLKNSKIVSTGGARVGGLIGWTSGYNNQNDGPVDTKVTLTNCSVENVTIEAKGSVGGLIGHAGANPATYHTITGCTVKDSTLKCTETGKSWRVGDLVGTANVGQVTVDAATSASQNILMQENAGTQKPEDSIFGRKEVGTDGLVIIDNKVVAAGTAYGDIVNKSANEVLVEVSKGHWVKPNEDTVAMIGSKEYTTLPDAITAADENATVTLLKDVTVIKPIEVTKSMTLDLNGHVLTAATASDRSESKDEKNSAIWVTAKNVNLTINGMTAGSGMKMGDTHNTEWETKVWGFVDLREGSAGSTVTINGGSYTGSTCASDNYHYTALFTVGSESKLVLNNVSAETDERVVKASGCGEVIVSGGTYNITGINAFLGAAFETKTASFTDMKLTAKYGGCVQVGSNATLENCEIKVTDIRTGDGTYLNCAVAVQYGGTATVKSGTYTAPYAAYVYNSGGTINIENGTFTGVVRADATTDTTAVINIKNGSFNGEIQKGGGPGSETISITGGTFSSDPSVHVVGNGNTNIVKRAGSEGAYTYTVLAKSGLTSGVYLTDPSGALANNYYVSSTANGVWTVSYSAPSSGGGSSSSSRRYDVSAPSVKHGDVTVSPKNASKGDTVTITVKPDSGYELDTLTVKDASGSKIKVKDKGNGKFTFTMPASKVTVSAEFAEIETLNFADVSTDAYYYEAVKWAAKKGITGGIGNGLFGPNQPCTRAQIVTFLWRAAGSPEPKSMSSFSDVSADSYYAKAVAWAVENGITTGTGDGKFSPDATCTRAQSVTFLFRAIGKLVDSKAEFSDVLTDSYYANAVAWAMENGVTNGIGDGLFGPDNSCTRAQIVTFLFRAYQGK</sequence>
<dbReference type="Pfam" id="PF18998">
    <property type="entry name" value="Flg_new_2"/>
    <property type="match status" value="1"/>
</dbReference>
<reference evidence="5 6" key="1">
    <citation type="submission" date="2021-06" db="EMBL/GenBank/DDBJ databases">
        <authorList>
            <person name="Sun Q."/>
            <person name="Li D."/>
        </authorList>
    </citation>
    <scope>NUCLEOTIDE SEQUENCE [LARGE SCALE GENOMIC DNA]</scope>
    <source>
        <strain evidence="5 6">MSJ-2</strain>
    </source>
</reference>
<dbReference type="Proteomes" id="UP000787672">
    <property type="component" value="Unassembled WGS sequence"/>
</dbReference>
<feature type="region of interest" description="Disordered" evidence="2">
    <location>
        <begin position="1036"/>
        <end position="1068"/>
    </location>
</feature>
<feature type="domain" description="SLH" evidence="4">
    <location>
        <begin position="1252"/>
        <end position="1303"/>
    </location>
</feature>
<feature type="compositionally biased region" description="Low complexity" evidence="2">
    <location>
        <begin position="1036"/>
        <end position="1055"/>
    </location>
</feature>
<evidence type="ECO:0000259" key="4">
    <source>
        <dbReference type="PROSITE" id="PS51272"/>
    </source>
</evidence>
<evidence type="ECO:0000313" key="6">
    <source>
        <dbReference type="Proteomes" id="UP000787672"/>
    </source>
</evidence>
<evidence type="ECO:0000313" key="5">
    <source>
        <dbReference type="EMBL" id="MBU5626728.1"/>
    </source>
</evidence>
<dbReference type="Pfam" id="PF00395">
    <property type="entry name" value="SLH"/>
    <property type="match status" value="3"/>
</dbReference>
<feature type="domain" description="SLH" evidence="4">
    <location>
        <begin position="1128"/>
        <end position="1187"/>
    </location>
</feature>
<organism evidence="5 6">
    <name type="scientific">Dysosmobacter acutus</name>
    <dbReference type="NCBI Taxonomy" id="2841504"/>
    <lineage>
        <taxon>Bacteria</taxon>
        <taxon>Bacillati</taxon>
        <taxon>Bacillota</taxon>
        <taxon>Clostridia</taxon>
        <taxon>Eubacteriales</taxon>
        <taxon>Oscillospiraceae</taxon>
        <taxon>Dysosmobacter</taxon>
    </lineage>
</organism>
<feature type="signal peptide" evidence="3">
    <location>
        <begin position="1"/>
        <end position="25"/>
    </location>
</feature>